<keyword evidence="10" id="KW-1185">Reference proteome</keyword>
<comment type="subcellular location">
    <subcellularLocation>
        <location evidence="1">Endomembrane system</location>
        <topology evidence="1">Multi-pass membrane protein</topology>
    </subcellularLocation>
</comment>
<feature type="transmembrane region" description="Helical" evidence="7">
    <location>
        <begin position="136"/>
        <end position="155"/>
    </location>
</feature>
<dbReference type="RefSeq" id="WP_382416619.1">
    <property type="nucleotide sequence ID" value="NZ_AP031500.1"/>
</dbReference>
<comment type="caution">
    <text evidence="9">The sequence shown here is derived from an EMBL/GenBank/DDBJ whole genome shotgun (WGS) entry which is preliminary data.</text>
</comment>
<dbReference type="PANTHER" id="PTHR23514">
    <property type="entry name" value="BYPASS OF STOP CODON PROTEIN 6"/>
    <property type="match status" value="1"/>
</dbReference>
<feature type="transmembrane region" description="Helical" evidence="7">
    <location>
        <begin position="103"/>
        <end position="124"/>
    </location>
</feature>
<dbReference type="InterPro" id="IPR011701">
    <property type="entry name" value="MFS"/>
</dbReference>
<feature type="transmembrane region" description="Helical" evidence="7">
    <location>
        <begin position="9"/>
        <end position="30"/>
    </location>
</feature>
<reference evidence="10" key="1">
    <citation type="journal article" date="2019" name="Int. J. Syst. Evol. Microbiol.">
        <title>The Global Catalogue of Microorganisms (GCM) 10K type strain sequencing project: providing services to taxonomists for standard genome sequencing and annotation.</title>
        <authorList>
            <consortium name="The Broad Institute Genomics Platform"/>
            <consortium name="The Broad Institute Genome Sequencing Center for Infectious Disease"/>
            <person name="Wu L."/>
            <person name="Ma J."/>
        </authorList>
    </citation>
    <scope>NUCLEOTIDE SEQUENCE [LARGE SCALE GENOMIC DNA]</scope>
    <source>
        <strain evidence="10">KCTC 52141</strain>
    </source>
</reference>
<feature type="transmembrane region" description="Helical" evidence="7">
    <location>
        <begin position="239"/>
        <end position="256"/>
    </location>
</feature>
<dbReference type="PANTHER" id="PTHR23514:SF3">
    <property type="entry name" value="BYPASS OF STOP CODON PROTEIN 6"/>
    <property type="match status" value="1"/>
</dbReference>
<feature type="transmembrane region" description="Helical" evidence="7">
    <location>
        <begin position="263"/>
        <end position="283"/>
    </location>
</feature>
<keyword evidence="4 7" id="KW-0812">Transmembrane</keyword>
<evidence type="ECO:0000256" key="5">
    <source>
        <dbReference type="ARBA" id="ARBA00022989"/>
    </source>
</evidence>
<evidence type="ECO:0000256" key="2">
    <source>
        <dbReference type="ARBA" id="ARBA00008335"/>
    </source>
</evidence>
<comment type="similarity">
    <text evidence="2">Belongs to the major facilitator superfamily.</text>
</comment>
<proteinExistence type="inferred from homology"/>
<feature type="domain" description="Major facilitator superfamily (MFS) profile" evidence="8">
    <location>
        <begin position="9"/>
        <end position="398"/>
    </location>
</feature>
<evidence type="ECO:0000256" key="1">
    <source>
        <dbReference type="ARBA" id="ARBA00004127"/>
    </source>
</evidence>
<gene>
    <name evidence="9" type="ORF">ACFOEB_11065</name>
</gene>
<feature type="transmembrane region" description="Helical" evidence="7">
    <location>
        <begin position="375"/>
        <end position="393"/>
    </location>
</feature>
<evidence type="ECO:0000256" key="7">
    <source>
        <dbReference type="SAM" id="Phobius"/>
    </source>
</evidence>
<feature type="transmembrane region" description="Helical" evidence="7">
    <location>
        <begin position="289"/>
        <end position="313"/>
    </location>
</feature>
<dbReference type="InterPro" id="IPR036259">
    <property type="entry name" value="MFS_trans_sf"/>
</dbReference>
<feature type="transmembrane region" description="Helical" evidence="7">
    <location>
        <begin position="75"/>
        <end position="97"/>
    </location>
</feature>
<keyword evidence="5 7" id="KW-1133">Transmembrane helix</keyword>
<evidence type="ECO:0000259" key="8">
    <source>
        <dbReference type="PROSITE" id="PS50850"/>
    </source>
</evidence>
<organism evidence="9 10">
    <name type="scientific">Gilvimarinus japonicus</name>
    <dbReference type="NCBI Taxonomy" id="1796469"/>
    <lineage>
        <taxon>Bacteria</taxon>
        <taxon>Pseudomonadati</taxon>
        <taxon>Pseudomonadota</taxon>
        <taxon>Gammaproteobacteria</taxon>
        <taxon>Cellvibrionales</taxon>
        <taxon>Cellvibrionaceae</taxon>
        <taxon>Gilvimarinus</taxon>
    </lineage>
</organism>
<dbReference type="Pfam" id="PF07690">
    <property type="entry name" value="MFS_1"/>
    <property type="match status" value="1"/>
</dbReference>
<dbReference type="Proteomes" id="UP001595548">
    <property type="component" value="Unassembled WGS sequence"/>
</dbReference>
<evidence type="ECO:0000313" key="10">
    <source>
        <dbReference type="Proteomes" id="UP001595548"/>
    </source>
</evidence>
<dbReference type="InterPro" id="IPR020846">
    <property type="entry name" value="MFS_dom"/>
</dbReference>
<dbReference type="EMBL" id="JBHRTL010000006">
    <property type="protein sequence ID" value="MFC3155741.1"/>
    <property type="molecule type" value="Genomic_DNA"/>
</dbReference>
<feature type="transmembrane region" description="Helical" evidence="7">
    <location>
        <begin position="50"/>
        <end position="70"/>
    </location>
</feature>
<keyword evidence="3" id="KW-0813">Transport</keyword>
<evidence type="ECO:0000256" key="3">
    <source>
        <dbReference type="ARBA" id="ARBA00022448"/>
    </source>
</evidence>
<sequence length="409" mass="43699">MTEVHRTKIFTASCVALIVTAMTFAIRAGILNDLAVSFDLSNTELGYINGMAFLGFPIAMMFGGLIYNFLGPKKLLAIAFVCHLAGLILTITASGFWTLILSSFFIGFANGSVEAACNPLVAELYHDKKTAMLNKFHVWFPGGIVIGSLVSLLMSKMGYGWQWQVGVMLIPTAIYGYLVFVETFPKLEHTETSTLNNVKALAAPLFIFMMICMTVTAISEFGPQQWVEKTLGSSGVHPMVILAMVTGLMAVGRYFAGPVVEALNPAGVLLASSVVATIGIYTMSFATGGMIYVAAILFAVGVMYFWPTMIGFVSEYLPKTGALGMSLIGGAGMFSVSIWNPIIGGWLDSAKEEALAAGKVGAEADLAAGLATLEYMTLFPAALIVAFTFLFIIRKKLVKGEIKAAPLAD</sequence>
<evidence type="ECO:0000256" key="6">
    <source>
        <dbReference type="ARBA" id="ARBA00023136"/>
    </source>
</evidence>
<protein>
    <submittedName>
        <fullName evidence="9">MFS transporter</fullName>
    </submittedName>
</protein>
<dbReference type="InterPro" id="IPR051788">
    <property type="entry name" value="MFS_Transporter"/>
</dbReference>
<evidence type="ECO:0000313" key="9">
    <source>
        <dbReference type="EMBL" id="MFC3155741.1"/>
    </source>
</evidence>
<feature type="transmembrane region" description="Helical" evidence="7">
    <location>
        <begin position="320"/>
        <end position="339"/>
    </location>
</feature>
<feature type="transmembrane region" description="Helical" evidence="7">
    <location>
        <begin position="161"/>
        <end position="180"/>
    </location>
</feature>
<feature type="transmembrane region" description="Helical" evidence="7">
    <location>
        <begin position="201"/>
        <end position="219"/>
    </location>
</feature>
<dbReference type="PROSITE" id="PS50850">
    <property type="entry name" value="MFS"/>
    <property type="match status" value="1"/>
</dbReference>
<evidence type="ECO:0000256" key="4">
    <source>
        <dbReference type="ARBA" id="ARBA00022692"/>
    </source>
</evidence>
<accession>A0ABV7HWI5</accession>
<dbReference type="Gene3D" id="1.20.1250.20">
    <property type="entry name" value="MFS general substrate transporter like domains"/>
    <property type="match status" value="2"/>
</dbReference>
<name>A0ABV7HWI5_9GAMM</name>
<keyword evidence="6 7" id="KW-0472">Membrane</keyword>
<dbReference type="SUPFAM" id="SSF103473">
    <property type="entry name" value="MFS general substrate transporter"/>
    <property type="match status" value="1"/>
</dbReference>